<organism evidence="1 2">
    <name type="scientific">Penicillium vulpinum</name>
    <dbReference type="NCBI Taxonomy" id="29845"/>
    <lineage>
        <taxon>Eukaryota</taxon>
        <taxon>Fungi</taxon>
        <taxon>Dikarya</taxon>
        <taxon>Ascomycota</taxon>
        <taxon>Pezizomycotina</taxon>
        <taxon>Eurotiomycetes</taxon>
        <taxon>Eurotiomycetidae</taxon>
        <taxon>Eurotiales</taxon>
        <taxon>Aspergillaceae</taxon>
        <taxon>Penicillium</taxon>
    </lineage>
</organism>
<dbReference type="AlphaFoldDB" id="A0A1V6RG09"/>
<dbReference type="STRING" id="29845.A0A1V6RG09"/>
<name>A0A1V6RG09_9EURO</name>
<sequence length="247" mass="29615">MDTEHTRDWSILLPPERPTGQIDQAWDLPEIACFTLYQFPCFLKRPCDYGTWRNEIYNILKIHQIHRLIDYRISRPFKDSPNARRWQQMSLEIRKWIAWNMDPILVRMIVKAHPQADLADEFMMGADRILERFTRSPPQDFEDITHGLFNLIGCQRREYSSARWFVHRIMEYYTHTLNMKMGIPPYVPLMILLAEIKDDVGSAFVDVRIERLKSMNNPAQDVTRQYFEEIYLEVLEYLDEDHDNDVD</sequence>
<accession>A0A1V6RG09</accession>
<reference evidence="2" key="1">
    <citation type="journal article" date="2017" name="Nat. Microbiol.">
        <title>Global analysis of biosynthetic gene clusters reveals vast potential of secondary metabolite production in Penicillium species.</title>
        <authorList>
            <person name="Nielsen J.C."/>
            <person name="Grijseels S."/>
            <person name="Prigent S."/>
            <person name="Ji B."/>
            <person name="Dainat J."/>
            <person name="Nielsen K.F."/>
            <person name="Frisvad J.C."/>
            <person name="Workman M."/>
            <person name="Nielsen J."/>
        </authorList>
    </citation>
    <scope>NUCLEOTIDE SEQUENCE [LARGE SCALE GENOMIC DNA]</scope>
    <source>
        <strain evidence="2">IBT 29486</strain>
    </source>
</reference>
<evidence type="ECO:0000313" key="2">
    <source>
        <dbReference type="Proteomes" id="UP000191518"/>
    </source>
</evidence>
<dbReference type="OrthoDB" id="4259427at2759"/>
<comment type="caution">
    <text evidence="1">The sequence shown here is derived from an EMBL/GenBank/DDBJ whole genome shotgun (WGS) entry which is preliminary data.</text>
</comment>
<keyword evidence="2" id="KW-1185">Reference proteome</keyword>
<gene>
    <name evidence="1" type="ORF">PENVUL_c052G00690</name>
</gene>
<protein>
    <submittedName>
        <fullName evidence="1">Uncharacterized protein</fullName>
    </submittedName>
</protein>
<dbReference type="EMBL" id="MDYP01000052">
    <property type="protein sequence ID" value="OQE00438.1"/>
    <property type="molecule type" value="Genomic_DNA"/>
</dbReference>
<proteinExistence type="predicted"/>
<dbReference type="Proteomes" id="UP000191518">
    <property type="component" value="Unassembled WGS sequence"/>
</dbReference>
<evidence type="ECO:0000313" key="1">
    <source>
        <dbReference type="EMBL" id="OQE00438.1"/>
    </source>
</evidence>